<dbReference type="InterPro" id="IPR007046">
    <property type="entry name" value="RNA_pol_sigma_54_core-bd"/>
</dbReference>
<sequence length="364" mass="41786">MSDTVSKRMDKETFDESVIMAGYSNDELIAYLQQKALENPLIEVMINKEFDERAMREKTVVYKPDKDDPMDMVSAMEQVSEEAPALDTYLMEQIYANMRDTPLRDLVLYLVAFVNPEGYVTLDLNEAAEQKGVEPIVMLDALTLLQQLDPPGVGARNLQECLMLQTERDEYAPEIAYYILENHFASFSDRNWQEIADELDVDLFDVKVVFEYVQTLDPTPGSAFGEDSLSLIRPDLYLQLVEGHPTVKYNEWASPVIVFQKEYYEELKRHEDKEVQAFVEAKKAEGEQLRSALAFRKDLLLRVGERICQLQKVFFLEGKDLEPLDVSRLAAELAVPVAIMREVLLDKMIETDRGTFLLQHLCGE</sequence>
<dbReference type="Proteomes" id="UP000076878">
    <property type="component" value="Unassembled WGS sequence"/>
</dbReference>
<feature type="domain" description="RNA polymerase sigma factor 54 DNA-binding" evidence="9">
    <location>
        <begin position="277"/>
        <end position="361"/>
    </location>
</feature>
<keyword evidence="5" id="KW-0805">Transcription regulation</keyword>
<dbReference type="InterPro" id="IPR000394">
    <property type="entry name" value="RNA_pol_sigma_54"/>
</dbReference>
<evidence type="ECO:0000256" key="4">
    <source>
        <dbReference type="ARBA" id="ARBA00022695"/>
    </source>
</evidence>
<protein>
    <submittedName>
        <fullName evidence="12">RNA polymerase, sigma 54 subunit, RpoN/SigL</fullName>
    </submittedName>
    <submittedName>
        <fullName evidence="11">Rna polymerase sigma factor 54</fullName>
    </submittedName>
</protein>
<dbReference type="InterPro" id="IPR007634">
    <property type="entry name" value="RNA_pol_sigma_54_DNA-bd"/>
</dbReference>
<keyword evidence="8" id="KW-0804">Transcription</keyword>
<evidence type="ECO:0000313" key="12">
    <source>
        <dbReference type="EMBL" id="SEJ38599.1"/>
    </source>
</evidence>
<evidence type="ECO:0000313" key="11">
    <source>
        <dbReference type="EMBL" id="CZR00455.1"/>
    </source>
</evidence>
<evidence type="ECO:0000256" key="1">
    <source>
        <dbReference type="ARBA" id="ARBA00008798"/>
    </source>
</evidence>
<dbReference type="AlphaFoldDB" id="A0A143YW97"/>
<keyword evidence="3" id="KW-0808">Transferase</keyword>
<dbReference type="GO" id="GO:0006352">
    <property type="term" value="P:DNA-templated transcription initiation"/>
    <property type="evidence" value="ECO:0007669"/>
    <property type="project" value="InterPro"/>
</dbReference>
<keyword evidence="6" id="KW-0731">Sigma factor</keyword>
<reference evidence="11 13" key="1">
    <citation type="submission" date="2016-02" db="EMBL/GenBank/DDBJ databases">
        <authorList>
            <person name="Wen L."/>
            <person name="He K."/>
            <person name="Yang H."/>
        </authorList>
    </citation>
    <scope>NUCLEOTIDE SEQUENCE [LARGE SCALE GENOMIC DNA]</scope>
    <source>
        <strain evidence="11">Trichococcus_R210</strain>
    </source>
</reference>
<evidence type="ECO:0000259" key="10">
    <source>
        <dbReference type="Pfam" id="PF04963"/>
    </source>
</evidence>
<dbReference type="RefSeq" id="WP_068623121.1">
    <property type="nucleotide sequence ID" value="NZ_FJNB01000012.1"/>
</dbReference>
<dbReference type="PRINTS" id="PR00045">
    <property type="entry name" value="SIGMA54FCT"/>
</dbReference>
<evidence type="ECO:0000313" key="13">
    <source>
        <dbReference type="Proteomes" id="UP000076878"/>
    </source>
</evidence>
<feature type="domain" description="RNA polymerase sigma factor 54 core-binding" evidence="10">
    <location>
        <begin position="76"/>
        <end position="263"/>
    </location>
</feature>
<evidence type="ECO:0000313" key="14">
    <source>
        <dbReference type="Proteomes" id="UP000199280"/>
    </source>
</evidence>
<evidence type="ECO:0000256" key="6">
    <source>
        <dbReference type="ARBA" id="ARBA00023082"/>
    </source>
</evidence>
<dbReference type="GO" id="GO:0016987">
    <property type="term" value="F:sigma factor activity"/>
    <property type="evidence" value="ECO:0007669"/>
    <property type="project" value="UniProtKB-KW"/>
</dbReference>
<dbReference type="EMBL" id="FJNB01000012">
    <property type="protein sequence ID" value="CZR00455.1"/>
    <property type="molecule type" value="Genomic_DNA"/>
</dbReference>
<dbReference type="GO" id="GO:0016779">
    <property type="term" value="F:nucleotidyltransferase activity"/>
    <property type="evidence" value="ECO:0007669"/>
    <property type="project" value="UniProtKB-KW"/>
</dbReference>
<dbReference type="Pfam" id="PF04552">
    <property type="entry name" value="Sigma54_DBD"/>
    <property type="match status" value="1"/>
</dbReference>
<gene>
    <name evidence="12" type="ORF">SAMN05216375_11270</name>
    <name evidence="11" type="ORF">TR210_1733</name>
</gene>
<evidence type="ECO:0000256" key="7">
    <source>
        <dbReference type="ARBA" id="ARBA00023125"/>
    </source>
</evidence>
<accession>A0A143YW97</accession>
<dbReference type="OrthoDB" id="9814402at2"/>
<dbReference type="Gene3D" id="1.10.10.1330">
    <property type="entry name" value="RNA polymerase sigma-54 factor, core-binding domain"/>
    <property type="match status" value="1"/>
</dbReference>
<dbReference type="PANTHER" id="PTHR32248:SF4">
    <property type="entry name" value="RNA POLYMERASE SIGMA-54 FACTOR"/>
    <property type="match status" value="1"/>
</dbReference>
<evidence type="ECO:0000259" key="9">
    <source>
        <dbReference type="Pfam" id="PF04552"/>
    </source>
</evidence>
<dbReference type="GO" id="GO:0001216">
    <property type="term" value="F:DNA-binding transcription activator activity"/>
    <property type="evidence" value="ECO:0007669"/>
    <property type="project" value="InterPro"/>
</dbReference>
<evidence type="ECO:0000256" key="3">
    <source>
        <dbReference type="ARBA" id="ARBA00022679"/>
    </source>
</evidence>
<keyword evidence="2" id="KW-0240">DNA-directed RNA polymerase</keyword>
<dbReference type="STRING" id="640938.TR210_1733"/>
<keyword evidence="4" id="KW-0548">Nucleotidyltransferase</keyword>
<organism evidence="11 13">
    <name type="scientific">Trichococcus ilyis</name>
    <dbReference type="NCBI Taxonomy" id="640938"/>
    <lineage>
        <taxon>Bacteria</taxon>
        <taxon>Bacillati</taxon>
        <taxon>Bacillota</taxon>
        <taxon>Bacilli</taxon>
        <taxon>Lactobacillales</taxon>
        <taxon>Carnobacteriaceae</taxon>
        <taxon>Trichococcus</taxon>
    </lineage>
</organism>
<dbReference type="InterPro" id="IPR038709">
    <property type="entry name" value="RpoN_core-bd_sf"/>
</dbReference>
<evidence type="ECO:0000256" key="5">
    <source>
        <dbReference type="ARBA" id="ARBA00023015"/>
    </source>
</evidence>
<dbReference type="GO" id="GO:0003677">
    <property type="term" value="F:DNA binding"/>
    <property type="evidence" value="ECO:0007669"/>
    <property type="project" value="UniProtKB-KW"/>
</dbReference>
<evidence type="ECO:0000256" key="2">
    <source>
        <dbReference type="ARBA" id="ARBA00022478"/>
    </source>
</evidence>
<dbReference type="GO" id="GO:0000428">
    <property type="term" value="C:DNA-directed RNA polymerase complex"/>
    <property type="evidence" value="ECO:0007669"/>
    <property type="project" value="UniProtKB-KW"/>
</dbReference>
<evidence type="ECO:0000256" key="8">
    <source>
        <dbReference type="ARBA" id="ARBA00023163"/>
    </source>
</evidence>
<dbReference type="Proteomes" id="UP000199280">
    <property type="component" value="Unassembled WGS sequence"/>
</dbReference>
<proteinExistence type="inferred from homology"/>
<keyword evidence="7" id="KW-0238">DNA-binding</keyword>
<comment type="similarity">
    <text evidence="1">Belongs to the sigma-54 factor family.</text>
</comment>
<dbReference type="PANTHER" id="PTHR32248">
    <property type="entry name" value="RNA POLYMERASE SIGMA-54 FACTOR"/>
    <property type="match status" value="1"/>
</dbReference>
<reference evidence="12 14" key="2">
    <citation type="submission" date="2016-10" db="EMBL/GenBank/DDBJ databases">
        <authorList>
            <person name="Varghese N."/>
            <person name="Submissions S."/>
        </authorList>
    </citation>
    <scope>NUCLEOTIDE SEQUENCE [LARGE SCALE GENOMIC DNA]</scope>
    <source>
        <strain evidence="12 14">DSM 22150</strain>
    </source>
</reference>
<name>A0A143YW97_9LACT</name>
<keyword evidence="14" id="KW-1185">Reference proteome</keyword>
<dbReference type="Pfam" id="PF04963">
    <property type="entry name" value="Sigma54_CBD"/>
    <property type="match status" value="1"/>
</dbReference>
<dbReference type="EMBL" id="FNYT01000012">
    <property type="protein sequence ID" value="SEJ38599.1"/>
    <property type="molecule type" value="Genomic_DNA"/>
</dbReference>
<dbReference type="PROSITE" id="PS50044">
    <property type="entry name" value="SIGMA54_3"/>
    <property type="match status" value="1"/>
</dbReference>